<proteinExistence type="predicted"/>
<sequence length="417" mass="47655">MADPYEQAPYEANPQEEVLDPESVPLVPNQGEDESDLDEPASAFRASISGKDWTVETLVSQMRKGRIDLDPSFQRRNAWLGNRKSKLIESIMLGFPIPQIVLAEKREMSGHYFVLDGKQRLLALRQFFVDPEDQRDEQFSSLRLTGLEVLSELNRRDASALGEIRPDLLAAIENFSIRTVVLGGWNSERLLLSLFLRLNTGSVALSPQELRQALIHGDFMKWIDETSGEMIGLRRLLNNTHADRRMVDAELLLRHLAFAMSPARYRGNLKVFLDETSRIFNRQWQYVRPEVEDRTRDFSRALEAGLDIFGRDQFARKWSFDEEASVGKFERALNRAVFDVQAYSLSIDRVRTAIEPSADEVLEAFKRACREDEVFVRSISATTKTADAFLTRHRVWRSIVTGATGVDYALPTPLTRE</sequence>
<dbReference type="InterPro" id="IPR004919">
    <property type="entry name" value="GmrSD_N"/>
</dbReference>
<evidence type="ECO:0000313" key="3">
    <source>
        <dbReference type="EMBL" id="GAA2041644.1"/>
    </source>
</evidence>
<dbReference type="RefSeq" id="WP_344376062.1">
    <property type="nucleotide sequence ID" value="NZ_BAAAPW010000005.1"/>
</dbReference>
<evidence type="ECO:0000259" key="2">
    <source>
        <dbReference type="Pfam" id="PF03235"/>
    </source>
</evidence>
<evidence type="ECO:0000256" key="1">
    <source>
        <dbReference type="SAM" id="MobiDB-lite"/>
    </source>
</evidence>
<name>A0ABP5GBE7_9MICO</name>
<dbReference type="Pfam" id="PF03235">
    <property type="entry name" value="GmrSD_N"/>
    <property type="match status" value="1"/>
</dbReference>
<accession>A0ABP5GBE7</accession>
<comment type="caution">
    <text evidence="3">The sequence shown here is derived from an EMBL/GenBank/DDBJ whole genome shotgun (WGS) entry which is preliminary data.</text>
</comment>
<dbReference type="Proteomes" id="UP001501196">
    <property type="component" value="Unassembled WGS sequence"/>
</dbReference>
<dbReference type="EMBL" id="BAAAPW010000005">
    <property type="protein sequence ID" value="GAA2041644.1"/>
    <property type="molecule type" value="Genomic_DNA"/>
</dbReference>
<dbReference type="PANTHER" id="PTHR39639">
    <property type="entry name" value="CHROMOSOME 16, WHOLE GENOME SHOTGUN SEQUENCE"/>
    <property type="match status" value="1"/>
</dbReference>
<evidence type="ECO:0000313" key="4">
    <source>
        <dbReference type="Proteomes" id="UP001501196"/>
    </source>
</evidence>
<organism evidence="3 4">
    <name type="scientific">Agromyces tropicus</name>
    <dbReference type="NCBI Taxonomy" id="555371"/>
    <lineage>
        <taxon>Bacteria</taxon>
        <taxon>Bacillati</taxon>
        <taxon>Actinomycetota</taxon>
        <taxon>Actinomycetes</taxon>
        <taxon>Micrococcales</taxon>
        <taxon>Microbacteriaceae</taxon>
        <taxon>Agromyces</taxon>
    </lineage>
</organism>
<dbReference type="PANTHER" id="PTHR39639:SF1">
    <property type="entry name" value="DUF262 DOMAIN-CONTAINING PROTEIN"/>
    <property type="match status" value="1"/>
</dbReference>
<gene>
    <name evidence="3" type="ORF">GCM10009819_29580</name>
</gene>
<feature type="domain" description="GmrSD restriction endonucleases N-terminal" evidence="2">
    <location>
        <begin position="56"/>
        <end position="215"/>
    </location>
</feature>
<reference evidence="4" key="1">
    <citation type="journal article" date="2019" name="Int. J. Syst. Evol. Microbiol.">
        <title>The Global Catalogue of Microorganisms (GCM) 10K type strain sequencing project: providing services to taxonomists for standard genome sequencing and annotation.</title>
        <authorList>
            <consortium name="The Broad Institute Genomics Platform"/>
            <consortium name="The Broad Institute Genome Sequencing Center for Infectious Disease"/>
            <person name="Wu L."/>
            <person name="Ma J."/>
        </authorList>
    </citation>
    <scope>NUCLEOTIDE SEQUENCE [LARGE SCALE GENOMIC DNA]</scope>
    <source>
        <strain evidence="4">JCM 15672</strain>
    </source>
</reference>
<feature type="region of interest" description="Disordered" evidence="1">
    <location>
        <begin position="1"/>
        <end position="39"/>
    </location>
</feature>
<keyword evidence="4" id="KW-1185">Reference proteome</keyword>
<protein>
    <submittedName>
        <fullName evidence="3">DUF262 domain-containing protein</fullName>
    </submittedName>
</protein>